<name>A0ABY7NK17_9SPHN</name>
<evidence type="ECO:0000313" key="3">
    <source>
        <dbReference type="EMBL" id="WBO21678.1"/>
    </source>
</evidence>
<keyword evidence="2" id="KW-0326">Glycosidase</keyword>
<dbReference type="PANTHER" id="PTHR23403:SF1">
    <property type="entry name" value="TREHALASE"/>
    <property type="match status" value="1"/>
</dbReference>
<dbReference type="NCBIfam" id="NF009774">
    <property type="entry name" value="PRK13271.1"/>
    <property type="match status" value="1"/>
</dbReference>
<dbReference type="Pfam" id="PF01204">
    <property type="entry name" value="Trehalase"/>
    <property type="match status" value="1"/>
</dbReference>
<gene>
    <name evidence="3" type="primary">treF</name>
    <name evidence="3" type="ORF">PBT88_16095</name>
</gene>
<evidence type="ECO:0000256" key="2">
    <source>
        <dbReference type="ARBA" id="ARBA00023295"/>
    </source>
</evidence>
<evidence type="ECO:0000256" key="1">
    <source>
        <dbReference type="ARBA" id="ARBA00022801"/>
    </source>
</evidence>
<evidence type="ECO:0000313" key="4">
    <source>
        <dbReference type="Proteomes" id="UP001210865"/>
    </source>
</evidence>
<dbReference type="InterPro" id="IPR008928">
    <property type="entry name" value="6-hairpin_glycosidase_sf"/>
</dbReference>
<dbReference type="PROSITE" id="PS00927">
    <property type="entry name" value="TREHALASE_1"/>
    <property type="match status" value="1"/>
</dbReference>
<reference evidence="3 4" key="1">
    <citation type="submission" date="2022-12" db="EMBL/GenBank/DDBJ databases">
        <title>Sphingomonas abieness sp. nov., an endophytic bacterium isolated from Abies koreana.</title>
        <authorList>
            <person name="Jiang L."/>
            <person name="Lee J."/>
        </authorList>
    </citation>
    <scope>NUCLEOTIDE SEQUENCE [LARGE SCALE GENOMIC DNA]</scope>
    <source>
        <strain evidence="4">PAMB 00755</strain>
    </source>
</reference>
<keyword evidence="4" id="KW-1185">Reference proteome</keyword>
<dbReference type="PRINTS" id="PR00744">
    <property type="entry name" value="GLHYDRLASE37"/>
</dbReference>
<dbReference type="NCBIfam" id="NF009773">
    <property type="entry name" value="PRK13270.1"/>
    <property type="match status" value="1"/>
</dbReference>
<dbReference type="PANTHER" id="PTHR23403">
    <property type="entry name" value="TREHALASE"/>
    <property type="match status" value="1"/>
</dbReference>
<keyword evidence="1" id="KW-0378">Hydrolase</keyword>
<dbReference type="PROSITE" id="PS00928">
    <property type="entry name" value="TREHALASE_2"/>
    <property type="match status" value="1"/>
</dbReference>
<dbReference type="InterPro" id="IPR001661">
    <property type="entry name" value="Glyco_hydro_37"/>
</dbReference>
<sequence length="572" mass="62652">MPLPYPVDPPRRPRHPLPGRWAPVACARLALAACAGLGLAGSAAARLPDSASFADASGPVVATPADIYGPLFRAVQLSHIFPDSKTFADAVPRRDPGPIMADFATHKPRGPTALRRFVLDNFVVPDERPAPRPPAGGPRLPLLAHIDALWPALTRQPAQLPANGSALPLPSAYVVPGGRFREVYYWDSYFTMLGLARDGRQDLVEGMIDDFTSLIERYGHIPNGTRTYYLSRSQPPVYYLMLGLSSSRDPALFRRRLAALRREHAYWMRGEDGLAPGHAQFHVARLPDGTLLNRYWDSRATPREESYAEDVATAAGSDRPAADVYRDLRAGAESGWDFSSRWLANPDDLGSIRTTRIAPVDLNSLMLGMERMIALACARIADNACTRDYTQRAVAREAALRTDFWDAREGRFADLDWQTGRPTTRLSAATLYPLFVGAARTEQAKIVGQTVKLRLLSPGGLRATAVNSGQQWDAPNGWAPLQWIAVEGLRRNGDPALARTIATRWLATVSTRYRASGKLVEKYDVERQRGGGGGEYPLQDGFGWTNGVTRALAADYPLPGAPRATTARPDAR</sequence>
<proteinExistence type="predicted"/>
<dbReference type="RefSeq" id="WP_270076326.1">
    <property type="nucleotide sequence ID" value="NZ_CP115174.1"/>
</dbReference>
<organism evidence="3 4">
    <name type="scientific">Sphingomonas abietis</name>
    <dbReference type="NCBI Taxonomy" id="3012344"/>
    <lineage>
        <taxon>Bacteria</taxon>
        <taxon>Pseudomonadati</taxon>
        <taxon>Pseudomonadota</taxon>
        <taxon>Alphaproteobacteria</taxon>
        <taxon>Sphingomonadales</taxon>
        <taxon>Sphingomonadaceae</taxon>
        <taxon>Sphingomonas</taxon>
    </lineage>
</organism>
<dbReference type="InterPro" id="IPR012341">
    <property type="entry name" value="6hp_glycosidase-like_sf"/>
</dbReference>
<dbReference type="Proteomes" id="UP001210865">
    <property type="component" value="Chromosome"/>
</dbReference>
<dbReference type="SUPFAM" id="SSF48208">
    <property type="entry name" value="Six-hairpin glycosidases"/>
    <property type="match status" value="1"/>
</dbReference>
<protein>
    <submittedName>
        <fullName evidence="3">Alpha,alpha-trehalase TreF</fullName>
    </submittedName>
</protein>
<dbReference type="Gene3D" id="1.50.10.10">
    <property type="match status" value="1"/>
</dbReference>
<accession>A0ABY7NK17</accession>
<dbReference type="InterPro" id="IPR018232">
    <property type="entry name" value="Glyco_hydro_37_CS"/>
</dbReference>
<dbReference type="EMBL" id="CP115174">
    <property type="protein sequence ID" value="WBO21678.1"/>
    <property type="molecule type" value="Genomic_DNA"/>
</dbReference>